<dbReference type="InterPro" id="IPR001387">
    <property type="entry name" value="Cro/C1-type_HTH"/>
</dbReference>
<name>A0A081C474_VECG1</name>
<dbReference type="SMART" id="SM00530">
    <property type="entry name" value="HTH_XRE"/>
    <property type="match status" value="1"/>
</dbReference>
<dbReference type="PROSITE" id="PS50943">
    <property type="entry name" value="HTH_CROC1"/>
    <property type="match status" value="1"/>
</dbReference>
<dbReference type="SUPFAM" id="SSF47413">
    <property type="entry name" value="lambda repressor-like DNA-binding domains"/>
    <property type="match status" value="1"/>
</dbReference>
<dbReference type="EMBL" id="DF820470">
    <property type="protein sequence ID" value="GAK59379.1"/>
    <property type="molecule type" value="Genomic_DNA"/>
</dbReference>
<keyword evidence="3" id="KW-1185">Reference proteome</keyword>
<dbReference type="AlphaFoldDB" id="A0A081C474"/>
<evidence type="ECO:0000313" key="3">
    <source>
        <dbReference type="Proteomes" id="UP000030661"/>
    </source>
</evidence>
<gene>
    <name evidence="2" type="ORF">U27_06363</name>
</gene>
<dbReference type="CDD" id="cd00093">
    <property type="entry name" value="HTH_XRE"/>
    <property type="match status" value="1"/>
</dbReference>
<proteinExistence type="predicted"/>
<evidence type="ECO:0000313" key="2">
    <source>
        <dbReference type="EMBL" id="GAK59379.1"/>
    </source>
</evidence>
<organism evidence="2">
    <name type="scientific">Vecturithrix granuli</name>
    <dbReference type="NCBI Taxonomy" id="1499967"/>
    <lineage>
        <taxon>Bacteria</taxon>
        <taxon>Candidatus Moduliflexota</taxon>
        <taxon>Candidatus Vecturitrichia</taxon>
        <taxon>Candidatus Vecturitrichales</taxon>
        <taxon>Candidatus Vecturitrichaceae</taxon>
        <taxon>Candidatus Vecturithrix</taxon>
    </lineage>
</organism>
<dbReference type="Proteomes" id="UP000030661">
    <property type="component" value="Unassembled WGS sequence"/>
</dbReference>
<dbReference type="GO" id="GO:0003677">
    <property type="term" value="F:DNA binding"/>
    <property type="evidence" value="ECO:0007669"/>
    <property type="project" value="InterPro"/>
</dbReference>
<dbReference type="Gene3D" id="1.10.260.40">
    <property type="entry name" value="lambda repressor-like DNA-binding domains"/>
    <property type="match status" value="1"/>
</dbReference>
<dbReference type="STRING" id="1499967.U27_06363"/>
<dbReference type="InterPro" id="IPR010982">
    <property type="entry name" value="Lambda_DNA-bd_dom_sf"/>
</dbReference>
<protein>
    <recommendedName>
        <fullName evidence="1">HTH cro/C1-type domain-containing protein</fullName>
    </recommendedName>
</protein>
<reference evidence="2" key="1">
    <citation type="journal article" date="2015" name="PeerJ">
        <title>First genomic representation of candidate bacterial phylum KSB3 points to enhanced environmental sensing as a trigger of wastewater bulking.</title>
        <authorList>
            <person name="Sekiguchi Y."/>
            <person name="Ohashi A."/>
            <person name="Parks D.H."/>
            <person name="Yamauchi T."/>
            <person name="Tyson G.W."/>
            <person name="Hugenholtz P."/>
        </authorList>
    </citation>
    <scope>NUCLEOTIDE SEQUENCE [LARGE SCALE GENOMIC DNA]</scope>
</reference>
<dbReference type="HOGENOM" id="CLU_1966221_0_0_0"/>
<evidence type="ECO:0000259" key="1">
    <source>
        <dbReference type="PROSITE" id="PS50943"/>
    </source>
</evidence>
<dbReference type="Pfam" id="PF01381">
    <property type="entry name" value="HTH_3"/>
    <property type="match status" value="1"/>
</dbReference>
<feature type="domain" description="HTH cro/C1-type" evidence="1">
    <location>
        <begin position="46"/>
        <end position="91"/>
    </location>
</feature>
<sequence length="127" mass="14621">MQSHLNDMYRDVEDFFAAPPTVNQKAWGMINEFYHLVLTYMEREEISKADLARRLGKSRAAITQMFHKTPNITIKKMVEIADAIGLDLHISASQVQENPQSVQSAYTDRPMPMDEMYLPQKTRKTGT</sequence>
<accession>A0A081C474</accession>